<dbReference type="GO" id="GO:0016491">
    <property type="term" value="F:oxidoreductase activity"/>
    <property type="evidence" value="ECO:0007669"/>
    <property type="project" value="UniProtKB-KW"/>
</dbReference>
<dbReference type="Proteomes" id="UP000039046">
    <property type="component" value="Unassembled WGS sequence"/>
</dbReference>
<sequence>MSNLIPRFSTIKPAKPTLTEANLPDQKGKVFIVTGGTSGVGKELSGILYQRNAKVYIAARSQDKYNAAEKEIKDAHPESTGELLFLKLVLDDLTGIKASADDFLAKESKIDVLFLNAGVMIPAQGSKTTQGYELQQGTNNLGHFLFAKLLTPTLVESAKTAPKNSVRIVWVSSSAADFAPKPAIDFDNMDYAKDESRFTKYARSKAGNAIHSCEFSRRYADSGVISLALNPGNLRSELQRHITSFQRAVVDWMLYPPKNGAYTELFAGLSDTIDEEDNGGWLVPFGKVEPIRADLAEAEIGKKYWEWSEEQVKQYC</sequence>
<dbReference type="HOGENOM" id="CLU_010194_44_6_1"/>
<evidence type="ECO:0008006" key="6">
    <source>
        <dbReference type="Google" id="ProtNLM"/>
    </source>
</evidence>
<keyword evidence="5" id="KW-1185">Reference proteome</keyword>
<accession>A0A0A1TMP7</accession>
<dbReference type="AlphaFoldDB" id="A0A0A1TMP7"/>
<keyword evidence="3" id="KW-0560">Oxidoreductase</keyword>
<evidence type="ECO:0000256" key="3">
    <source>
        <dbReference type="ARBA" id="ARBA00023002"/>
    </source>
</evidence>
<name>A0A0A1TMP7_9HYPO</name>
<comment type="similarity">
    <text evidence="1">Belongs to the short-chain dehydrogenases/reductases (SDR) family.</text>
</comment>
<evidence type="ECO:0000313" key="5">
    <source>
        <dbReference type="Proteomes" id="UP000039046"/>
    </source>
</evidence>
<reference evidence="4 5" key="1">
    <citation type="journal article" date="2015" name="Genome Announc.">
        <title>Draft Genome Sequence and Gene Annotation of the Entomopathogenic Fungus Verticillium hemipterigenum.</title>
        <authorList>
            <person name="Horn F."/>
            <person name="Habel A."/>
            <person name="Scharf D.H."/>
            <person name="Dworschak J."/>
            <person name="Brakhage A.A."/>
            <person name="Guthke R."/>
            <person name="Hertweck C."/>
            <person name="Linde J."/>
        </authorList>
    </citation>
    <scope>NUCLEOTIDE SEQUENCE [LARGE SCALE GENOMIC DNA]</scope>
</reference>
<evidence type="ECO:0000256" key="2">
    <source>
        <dbReference type="ARBA" id="ARBA00022857"/>
    </source>
</evidence>
<dbReference type="Gene3D" id="3.40.50.720">
    <property type="entry name" value="NAD(P)-binding Rossmann-like Domain"/>
    <property type="match status" value="1"/>
</dbReference>
<dbReference type="InterPro" id="IPR036291">
    <property type="entry name" value="NAD(P)-bd_dom_sf"/>
</dbReference>
<gene>
    <name evidence="4" type="ORF">VHEMI07309</name>
</gene>
<dbReference type="PANTHER" id="PTHR24320:SF236">
    <property type="entry name" value="SHORT-CHAIN DEHYDROGENASE-RELATED"/>
    <property type="match status" value="1"/>
</dbReference>
<keyword evidence="2" id="KW-0521">NADP</keyword>
<evidence type="ECO:0000313" key="4">
    <source>
        <dbReference type="EMBL" id="CEJ91607.1"/>
    </source>
</evidence>
<dbReference type="OrthoDB" id="191139at2759"/>
<dbReference type="PRINTS" id="PR00081">
    <property type="entry name" value="GDHRDH"/>
</dbReference>
<proteinExistence type="inferred from homology"/>
<evidence type="ECO:0000256" key="1">
    <source>
        <dbReference type="ARBA" id="ARBA00006484"/>
    </source>
</evidence>
<dbReference type="PANTHER" id="PTHR24320">
    <property type="entry name" value="RETINOL DEHYDROGENASE"/>
    <property type="match status" value="1"/>
</dbReference>
<dbReference type="SUPFAM" id="SSF51735">
    <property type="entry name" value="NAD(P)-binding Rossmann-fold domains"/>
    <property type="match status" value="1"/>
</dbReference>
<dbReference type="STRING" id="1531966.A0A0A1TMP7"/>
<protein>
    <recommendedName>
        <fullName evidence="6">Short-chain dehydrogenase</fullName>
    </recommendedName>
</protein>
<dbReference type="EMBL" id="CDHN01000004">
    <property type="protein sequence ID" value="CEJ91607.1"/>
    <property type="molecule type" value="Genomic_DNA"/>
</dbReference>
<dbReference type="Pfam" id="PF00106">
    <property type="entry name" value="adh_short"/>
    <property type="match status" value="1"/>
</dbReference>
<organism evidence="4 5">
    <name type="scientific">[Torrubiella] hemipterigena</name>
    <dbReference type="NCBI Taxonomy" id="1531966"/>
    <lineage>
        <taxon>Eukaryota</taxon>
        <taxon>Fungi</taxon>
        <taxon>Dikarya</taxon>
        <taxon>Ascomycota</taxon>
        <taxon>Pezizomycotina</taxon>
        <taxon>Sordariomycetes</taxon>
        <taxon>Hypocreomycetidae</taxon>
        <taxon>Hypocreales</taxon>
        <taxon>Clavicipitaceae</taxon>
        <taxon>Clavicipitaceae incertae sedis</taxon>
        <taxon>'Torrubiella' clade</taxon>
    </lineage>
</organism>
<dbReference type="InterPro" id="IPR002347">
    <property type="entry name" value="SDR_fam"/>
</dbReference>